<dbReference type="OrthoDB" id="128294at2759"/>
<evidence type="ECO:0000256" key="1">
    <source>
        <dbReference type="SAM" id="MobiDB-lite"/>
    </source>
</evidence>
<feature type="compositionally biased region" description="Polar residues" evidence="1">
    <location>
        <begin position="446"/>
        <end position="463"/>
    </location>
</feature>
<name>A0A080ZUG7_PHYNI</name>
<sequence length="469" mass="52365">MESAFRHVVERLSLDDVSCSVSEWRGCYESNLGQIRRGDQFVQESVYKEGGKAVRVVSTSQLEGFHSALKKLVVRQVSAALGLRILDVFIVRHNLRVGAEFGRNVNVGDLDFISLSHAALLSHGAVAESPQLEFALNMISQPQVLPQYRSVSRIDFALDQWIRVFEGAQLNHGVDSAMTVSRPHLKSIKEMFVNCAKSVRSTRLHNRAFFSSLQLTETSYESSSDFSLEEYELLRQVKYEQARDGAAWGVCPLVTTILFNIAVDSNTNASFRLHRRSYSTIVRKLKRMEESEDTNAYRSGKADSKRVSLFCCESGRQITTTDNTSGQKLMIDLFEALRSTKLIKKKSILVFVRVYDFASRVCDGIFPKAEESLRRKWAAIKNAKNNGREPKIKPQRPTSNPVSSQMLPVNELEKKSANSSFVSLLSSYSSCSLLSESENEAGNAETVESSPPTSILTSNTTALSDDATR</sequence>
<reference evidence="2 3" key="1">
    <citation type="submission" date="2013-11" db="EMBL/GenBank/DDBJ databases">
        <title>The Genome Sequence of Phytophthora parasitica P1976.</title>
        <authorList>
            <consortium name="The Broad Institute Genomics Platform"/>
            <person name="Russ C."/>
            <person name="Tyler B."/>
            <person name="Panabieres F."/>
            <person name="Shan W."/>
            <person name="Tripathy S."/>
            <person name="Grunwald N."/>
            <person name="Machado M."/>
            <person name="Johnson C.S."/>
            <person name="Walker B."/>
            <person name="Young S."/>
            <person name="Zeng Q."/>
            <person name="Gargeya S."/>
            <person name="Fitzgerald M."/>
            <person name="Haas B."/>
            <person name="Abouelleil A."/>
            <person name="Allen A.W."/>
            <person name="Alvarado L."/>
            <person name="Arachchi H.M."/>
            <person name="Berlin A.M."/>
            <person name="Chapman S.B."/>
            <person name="Gainer-Dewar J."/>
            <person name="Goldberg J."/>
            <person name="Griggs A."/>
            <person name="Gujja S."/>
            <person name="Hansen M."/>
            <person name="Howarth C."/>
            <person name="Imamovic A."/>
            <person name="Ireland A."/>
            <person name="Larimer J."/>
            <person name="McCowan C."/>
            <person name="Murphy C."/>
            <person name="Pearson M."/>
            <person name="Poon T.W."/>
            <person name="Priest M."/>
            <person name="Roberts A."/>
            <person name="Saif S."/>
            <person name="Shea T."/>
            <person name="Sisk P."/>
            <person name="Sykes S."/>
            <person name="Wortman J."/>
            <person name="Nusbaum C."/>
            <person name="Birren B."/>
        </authorList>
    </citation>
    <scope>NUCLEOTIDE SEQUENCE [LARGE SCALE GENOMIC DNA]</scope>
    <source>
        <strain evidence="2 3">P1976</strain>
    </source>
</reference>
<dbReference type="Proteomes" id="UP000028582">
    <property type="component" value="Unassembled WGS sequence"/>
</dbReference>
<feature type="region of interest" description="Disordered" evidence="1">
    <location>
        <begin position="384"/>
        <end position="404"/>
    </location>
</feature>
<comment type="caution">
    <text evidence="2">The sequence shown here is derived from an EMBL/GenBank/DDBJ whole genome shotgun (WGS) entry which is preliminary data.</text>
</comment>
<proteinExistence type="predicted"/>
<organism evidence="2 3">
    <name type="scientific">Phytophthora nicotianae P1976</name>
    <dbReference type="NCBI Taxonomy" id="1317066"/>
    <lineage>
        <taxon>Eukaryota</taxon>
        <taxon>Sar</taxon>
        <taxon>Stramenopiles</taxon>
        <taxon>Oomycota</taxon>
        <taxon>Peronosporomycetes</taxon>
        <taxon>Peronosporales</taxon>
        <taxon>Peronosporaceae</taxon>
        <taxon>Phytophthora</taxon>
    </lineage>
</organism>
<feature type="region of interest" description="Disordered" evidence="1">
    <location>
        <begin position="439"/>
        <end position="469"/>
    </location>
</feature>
<evidence type="ECO:0000313" key="2">
    <source>
        <dbReference type="EMBL" id="ETO70278.1"/>
    </source>
</evidence>
<feature type="non-terminal residue" evidence="2">
    <location>
        <position position="469"/>
    </location>
</feature>
<protein>
    <submittedName>
        <fullName evidence="2">Uncharacterized protein</fullName>
    </submittedName>
</protein>
<accession>A0A080ZUG7</accession>
<dbReference type="AlphaFoldDB" id="A0A080ZUG7"/>
<dbReference type="EMBL" id="ANJA01002367">
    <property type="protein sequence ID" value="ETO70278.1"/>
    <property type="molecule type" value="Genomic_DNA"/>
</dbReference>
<gene>
    <name evidence="2" type="ORF">F444_13224</name>
</gene>
<evidence type="ECO:0000313" key="3">
    <source>
        <dbReference type="Proteomes" id="UP000028582"/>
    </source>
</evidence>